<dbReference type="Proteomes" id="UP000585050">
    <property type="component" value="Unassembled WGS sequence"/>
</dbReference>
<evidence type="ECO:0000256" key="1">
    <source>
        <dbReference type="ARBA" id="ARBA00004370"/>
    </source>
</evidence>
<dbReference type="InterPro" id="IPR001466">
    <property type="entry name" value="Beta-lactam-related"/>
</dbReference>
<dbReference type="InterPro" id="IPR050491">
    <property type="entry name" value="AmpC-like"/>
</dbReference>
<protein>
    <submittedName>
        <fullName evidence="4">Beta-lactamase family protein</fullName>
    </submittedName>
</protein>
<name>A0A7X8XY07_9BACT</name>
<organism evidence="4 5">
    <name type="scientific">Flammeovirga agarivorans</name>
    <dbReference type="NCBI Taxonomy" id="2726742"/>
    <lineage>
        <taxon>Bacteria</taxon>
        <taxon>Pseudomonadati</taxon>
        <taxon>Bacteroidota</taxon>
        <taxon>Cytophagia</taxon>
        <taxon>Cytophagales</taxon>
        <taxon>Flammeovirgaceae</taxon>
        <taxon>Flammeovirga</taxon>
    </lineage>
</organism>
<dbReference type="SUPFAM" id="SSF56601">
    <property type="entry name" value="beta-lactamase/transpeptidase-like"/>
    <property type="match status" value="1"/>
</dbReference>
<dbReference type="RefSeq" id="WP_168884483.1">
    <property type="nucleotide sequence ID" value="NZ_JABAIL010000008.1"/>
</dbReference>
<evidence type="ECO:0000259" key="3">
    <source>
        <dbReference type="Pfam" id="PF00144"/>
    </source>
</evidence>
<gene>
    <name evidence="4" type="ORF">HGP29_21390</name>
</gene>
<evidence type="ECO:0000256" key="2">
    <source>
        <dbReference type="ARBA" id="ARBA00023136"/>
    </source>
</evidence>
<sequence length="419" mass="46927">MSKLLSFYFLLLISCQSISEKNETSLKNSPITDSLTYQLNELYQLGHINGFSVAITNEEGTLYEKGFGYANVRDSIAYTAETIQTVGSVSKTLIGIALLKAQEMGLLHLDDPINKHLPFQVENPYSPNVPITIRHLVHHTSTIIDTDNYNFSYVLDQPLSKKDTVEVFQFFQPPSSDISILEFLKNTLTKDGEWYSKDIFIDAKPGEKNQYSNTGATLAALIIEQVAGVSFSSFTKSHILTPLDMSSSGWLKSEIDTHQFSQLYMNKEIPFPSYHLVTYPDGGFITSSDNLGKYLTELIKGYHGQGTLLQTDSYVELFGQEVQTDTTSQDAENPIMQLSYKKGIFMGFAPQHFYGHTGGDPGVVALMLFNSETKSGQIFISNTDIDGENKEAIEQLFSIWSTLNEYQVKYSNAKTLEKK</sequence>
<dbReference type="EMBL" id="JABAIL010000008">
    <property type="protein sequence ID" value="NLR93769.1"/>
    <property type="molecule type" value="Genomic_DNA"/>
</dbReference>
<dbReference type="PANTHER" id="PTHR46825:SF11">
    <property type="entry name" value="PENICILLIN-BINDING PROTEIN 4"/>
    <property type="match status" value="1"/>
</dbReference>
<dbReference type="Gene3D" id="3.40.710.10">
    <property type="entry name" value="DD-peptidase/beta-lactamase superfamily"/>
    <property type="match status" value="1"/>
</dbReference>
<reference evidence="4 5" key="1">
    <citation type="submission" date="2020-04" db="EMBL/GenBank/DDBJ databases">
        <title>Flammeovirga sp. SR4, a novel species isolated from seawater.</title>
        <authorList>
            <person name="Wang X."/>
        </authorList>
    </citation>
    <scope>NUCLEOTIDE SEQUENCE [LARGE SCALE GENOMIC DNA]</scope>
    <source>
        <strain evidence="4 5">SR4</strain>
    </source>
</reference>
<accession>A0A7X8XY07</accession>
<dbReference type="PANTHER" id="PTHR46825">
    <property type="entry name" value="D-ALANYL-D-ALANINE-CARBOXYPEPTIDASE/ENDOPEPTIDASE AMPH"/>
    <property type="match status" value="1"/>
</dbReference>
<evidence type="ECO:0000313" key="4">
    <source>
        <dbReference type="EMBL" id="NLR93769.1"/>
    </source>
</evidence>
<dbReference type="Pfam" id="PF00144">
    <property type="entry name" value="Beta-lactamase"/>
    <property type="match status" value="1"/>
</dbReference>
<dbReference type="InterPro" id="IPR012338">
    <property type="entry name" value="Beta-lactam/transpept-like"/>
</dbReference>
<comment type="caution">
    <text evidence="4">The sequence shown here is derived from an EMBL/GenBank/DDBJ whole genome shotgun (WGS) entry which is preliminary data.</text>
</comment>
<keyword evidence="5" id="KW-1185">Reference proteome</keyword>
<keyword evidence="2" id="KW-0472">Membrane</keyword>
<dbReference type="GO" id="GO:0016020">
    <property type="term" value="C:membrane"/>
    <property type="evidence" value="ECO:0007669"/>
    <property type="project" value="UniProtKB-SubCell"/>
</dbReference>
<comment type="subcellular location">
    <subcellularLocation>
        <location evidence="1">Membrane</location>
    </subcellularLocation>
</comment>
<dbReference type="AlphaFoldDB" id="A0A7X8XY07"/>
<evidence type="ECO:0000313" key="5">
    <source>
        <dbReference type="Proteomes" id="UP000585050"/>
    </source>
</evidence>
<proteinExistence type="predicted"/>
<dbReference type="PROSITE" id="PS51257">
    <property type="entry name" value="PROKAR_LIPOPROTEIN"/>
    <property type="match status" value="1"/>
</dbReference>
<feature type="domain" description="Beta-lactamase-related" evidence="3">
    <location>
        <begin position="46"/>
        <end position="388"/>
    </location>
</feature>